<comment type="caution">
    <text evidence="1">The sequence shown here is derived from an EMBL/GenBank/DDBJ whole genome shotgun (WGS) entry which is preliminary data.</text>
</comment>
<dbReference type="RefSeq" id="WP_078733230.1">
    <property type="nucleotide sequence ID" value="NZ_JAFHKI010000138.1"/>
</dbReference>
<accession>A0A9X1C5E2</accession>
<organism evidence="1 2">
    <name type="scientific">Pseudomonas lactucae</name>
    <dbReference type="NCBI Taxonomy" id="2813360"/>
    <lineage>
        <taxon>Bacteria</taxon>
        <taxon>Pseudomonadati</taxon>
        <taxon>Pseudomonadota</taxon>
        <taxon>Gammaproteobacteria</taxon>
        <taxon>Pseudomonadales</taxon>
        <taxon>Pseudomonadaceae</taxon>
        <taxon>Pseudomonas</taxon>
    </lineage>
</organism>
<proteinExistence type="predicted"/>
<reference evidence="1 2" key="1">
    <citation type="journal article" date="2021" name="Int. J. Syst. Evol. Microbiol.">
        <title>Pseudomonas lactucae sp. nov., a pathogen causing bacterial rot of lettuce in Japan.</title>
        <authorList>
            <person name="Sawada H."/>
            <person name="Fujikawa T."/>
            <person name="Satou M."/>
        </authorList>
    </citation>
    <scope>NUCLEOTIDE SEQUENCE [LARGE SCALE GENOMIC DNA]</scope>
    <source>
        <strain evidence="1 2">MAFF 301381</strain>
    </source>
</reference>
<evidence type="ECO:0000313" key="2">
    <source>
        <dbReference type="Proteomes" id="UP001154860"/>
    </source>
</evidence>
<protein>
    <submittedName>
        <fullName evidence="1">Uncharacterized protein</fullName>
    </submittedName>
</protein>
<dbReference type="EMBL" id="JAFHKJ010000026">
    <property type="protein sequence ID" value="MBN2975652.1"/>
    <property type="molecule type" value="Genomic_DNA"/>
</dbReference>
<reference evidence="1 2" key="2">
    <citation type="journal article" date="2023" name="Plant Pathol.">
        <title>Dismantling and reorganizing Pseudomonas marginalis sensu#lato.</title>
        <authorList>
            <person name="Sawada H."/>
            <person name="Fujikawa T."/>
            <person name="Satou M."/>
        </authorList>
    </citation>
    <scope>NUCLEOTIDE SEQUENCE [LARGE SCALE GENOMIC DNA]</scope>
    <source>
        <strain evidence="1 2">MAFF 301381</strain>
    </source>
</reference>
<dbReference type="Proteomes" id="UP001154860">
    <property type="component" value="Unassembled WGS sequence"/>
</dbReference>
<dbReference type="AlphaFoldDB" id="A0A9X1C5E2"/>
<evidence type="ECO:0000313" key="1">
    <source>
        <dbReference type="EMBL" id="MBN2975652.1"/>
    </source>
</evidence>
<gene>
    <name evidence="1" type="ORF">JWR99_06520</name>
</gene>
<keyword evidence="2" id="KW-1185">Reference proteome</keyword>
<name>A0A9X1C5E2_9PSED</name>
<sequence length="136" mass="15374">MIWVILIAVVVIAAWWAHAQEKAKTEAREAYQRSLANLKADPRNADLRQQTLALGRAYSNLMRDKKGQTVFDEVALMNDINAACAGASERSLDVHVAAPLVNDIEARLQKLLSLKQRNLIDEDEYCSRRREILESI</sequence>